<feature type="domain" description="HAT C-terminal dimerisation" evidence="2">
    <location>
        <begin position="422"/>
        <end position="471"/>
    </location>
</feature>
<dbReference type="AlphaFoldDB" id="A0A438DFU5"/>
<comment type="caution">
    <text evidence="3">The sequence shown here is derived from an EMBL/GenBank/DDBJ whole genome shotgun (WGS) entry which is preliminary data.</text>
</comment>
<dbReference type="EMBL" id="QGNW01001642">
    <property type="protein sequence ID" value="RVW34367.1"/>
    <property type="molecule type" value="Genomic_DNA"/>
</dbReference>
<dbReference type="InterPro" id="IPR052035">
    <property type="entry name" value="ZnF_BED_domain_contain"/>
</dbReference>
<feature type="region of interest" description="Disordered" evidence="1">
    <location>
        <begin position="1"/>
        <end position="29"/>
    </location>
</feature>
<dbReference type="Pfam" id="PF05699">
    <property type="entry name" value="Dimer_Tnp_hAT"/>
    <property type="match status" value="1"/>
</dbReference>
<protein>
    <submittedName>
        <fullName evidence="3">Putative AC transposase</fullName>
    </submittedName>
</protein>
<proteinExistence type="predicted"/>
<organism evidence="3 4">
    <name type="scientific">Vitis vinifera</name>
    <name type="common">Grape</name>
    <dbReference type="NCBI Taxonomy" id="29760"/>
    <lineage>
        <taxon>Eukaryota</taxon>
        <taxon>Viridiplantae</taxon>
        <taxon>Streptophyta</taxon>
        <taxon>Embryophyta</taxon>
        <taxon>Tracheophyta</taxon>
        <taxon>Spermatophyta</taxon>
        <taxon>Magnoliopsida</taxon>
        <taxon>eudicotyledons</taxon>
        <taxon>Gunneridae</taxon>
        <taxon>Pentapetalae</taxon>
        <taxon>rosids</taxon>
        <taxon>Vitales</taxon>
        <taxon>Vitaceae</taxon>
        <taxon>Viteae</taxon>
        <taxon>Vitis</taxon>
    </lineage>
</organism>
<gene>
    <name evidence="3" type="primary">TRA1_10</name>
    <name evidence="3" type="ORF">CK203_092141</name>
</gene>
<dbReference type="SUPFAM" id="SSF53098">
    <property type="entry name" value="Ribonuclease H-like"/>
    <property type="match status" value="1"/>
</dbReference>
<dbReference type="Proteomes" id="UP000288805">
    <property type="component" value="Unassembled WGS sequence"/>
</dbReference>
<evidence type="ECO:0000313" key="4">
    <source>
        <dbReference type="Proteomes" id="UP000288805"/>
    </source>
</evidence>
<reference evidence="3 4" key="1">
    <citation type="journal article" date="2018" name="PLoS Genet.">
        <title>Population sequencing reveals clonal diversity and ancestral inbreeding in the grapevine cultivar Chardonnay.</title>
        <authorList>
            <person name="Roach M.J."/>
            <person name="Johnson D.L."/>
            <person name="Bohlmann J."/>
            <person name="van Vuuren H.J."/>
            <person name="Jones S.J."/>
            <person name="Pretorius I.S."/>
            <person name="Schmidt S.A."/>
            <person name="Borneman A.R."/>
        </authorList>
    </citation>
    <scope>NUCLEOTIDE SEQUENCE [LARGE SCALE GENOMIC DNA]</scope>
    <source>
        <strain evidence="4">cv. Chardonnay</strain>
        <tissue evidence="3">Leaf</tissue>
    </source>
</reference>
<evidence type="ECO:0000259" key="2">
    <source>
        <dbReference type="Pfam" id="PF05699"/>
    </source>
</evidence>
<evidence type="ECO:0000256" key="1">
    <source>
        <dbReference type="SAM" id="MobiDB-lite"/>
    </source>
</evidence>
<name>A0A438DFU5_VITVI</name>
<dbReference type="InterPro" id="IPR008906">
    <property type="entry name" value="HATC_C_dom"/>
</dbReference>
<dbReference type="PANTHER" id="PTHR46481:SF11">
    <property type="entry name" value="ZINC FINGER BED DOMAIN-CONTAINING PROTEIN RICESLEEPER 2-LIKE"/>
    <property type="match status" value="1"/>
</dbReference>
<dbReference type="InterPro" id="IPR012337">
    <property type="entry name" value="RNaseH-like_sf"/>
</dbReference>
<feature type="compositionally biased region" description="Low complexity" evidence="1">
    <location>
        <begin position="20"/>
        <end position="29"/>
    </location>
</feature>
<evidence type="ECO:0000313" key="3">
    <source>
        <dbReference type="EMBL" id="RVW34367.1"/>
    </source>
</evidence>
<accession>A0A438DFU5</accession>
<sequence>MTSEGEENLFMPSTGSNPATGGTSTTDGSLTCKKRKLTSIVWNEFEKVIIDGQDYAISIERKGYGKVQIGGYTFDQDISREKLAREIILHEYPLSIVDHACFRDFASSLQPLFKMVSRNTIKDDIMKIYEFEKGKMSSYLEKLETRMAITTDMWTSNQKKGYMAITVHYIDESWLLHHDIVRKLSTITVDNCSSNDGMIDILSEKLSSSGSLLLNGKIFHMRCATHVLNLIVKEGLDVIRVEIENICESVAYWSATPSRVENFEDAACQLCLPCNKKLCLDCKTRWNSTYLMLSIAITYKYVFPHLKQREKLYTTVPSEEEWNLAREICERLKLFYNITKLFSGRNYPNVNTFFIKVCEIKEALYDWLICSNEVVSTMASISNLFELTYDEQDPLSKFDLFVHSTSEEGHAKLELDYYLKETMIVRDIYAIPVSTVASESAFSTGGRMVSKHRSRLHPNTLEALMCAQSWLGNEMEGGKLTIMDEDDESLLL</sequence>
<dbReference type="GO" id="GO:0046983">
    <property type="term" value="F:protein dimerization activity"/>
    <property type="evidence" value="ECO:0007669"/>
    <property type="project" value="InterPro"/>
</dbReference>
<dbReference type="PANTHER" id="PTHR46481">
    <property type="entry name" value="ZINC FINGER BED DOMAIN-CONTAINING PROTEIN 4"/>
    <property type="match status" value="1"/>
</dbReference>